<reference evidence="13" key="1">
    <citation type="journal article" date="2020" name="Stud. Mycol.">
        <title>101 Dothideomycetes genomes: a test case for predicting lifestyles and emergence of pathogens.</title>
        <authorList>
            <person name="Haridas S."/>
            <person name="Albert R."/>
            <person name="Binder M."/>
            <person name="Bloem J."/>
            <person name="Labutti K."/>
            <person name="Salamov A."/>
            <person name="Andreopoulos B."/>
            <person name="Baker S."/>
            <person name="Barry K."/>
            <person name="Bills G."/>
            <person name="Bluhm B."/>
            <person name="Cannon C."/>
            <person name="Castanera R."/>
            <person name="Culley D."/>
            <person name="Daum C."/>
            <person name="Ezra D."/>
            <person name="Gonzalez J."/>
            <person name="Henrissat B."/>
            <person name="Kuo A."/>
            <person name="Liang C."/>
            <person name="Lipzen A."/>
            <person name="Lutzoni F."/>
            <person name="Magnuson J."/>
            <person name="Mondo S."/>
            <person name="Nolan M."/>
            <person name="Ohm R."/>
            <person name="Pangilinan J."/>
            <person name="Park H.-J."/>
            <person name="Ramirez L."/>
            <person name="Alfaro M."/>
            <person name="Sun H."/>
            <person name="Tritt A."/>
            <person name="Yoshinaga Y."/>
            <person name="Zwiers L.-H."/>
            <person name="Turgeon B."/>
            <person name="Goodwin S."/>
            <person name="Spatafora J."/>
            <person name="Crous P."/>
            <person name="Grigoriev I."/>
        </authorList>
    </citation>
    <scope>NUCLEOTIDE SEQUENCE</scope>
    <source>
        <strain evidence="13">CBS 115976</strain>
    </source>
</reference>
<name>A0A6A6UEU6_9PEZI</name>
<dbReference type="PANTHER" id="PTHR11133">
    <property type="entry name" value="SACCHAROPINE DEHYDROGENASE"/>
    <property type="match status" value="1"/>
</dbReference>
<dbReference type="InterPro" id="IPR036291">
    <property type="entry name" value="NAD(P)-bd_dom_sf"/>
</dbReference>
<evidence type="ECO:0000256" key="4">
    <source>
        <dbReference type="ARBA" id="ARBA00023154"/>
    </source>
</evidence>
<keyword evidence="14" id="KW-1185">Reference proteome</keyword>
<dbReference type="InterPro" id="IPR051168">
    <property type="entry name" value="AASS"/>
</dbReference>
<keyword evidence="3" id="KW-0560">Oxidoreductase</keyword>
<dbReference type="FunFam" id="3.30.360.10:FF:000008">
    <property type="entry name" value="Alpha-aminoadipic semialdehyde synthase, mitochondrial"/>
    <property type="match status" value="1"/>
</dbReference>
<comment type="similarity">
    <text evidence="5">Belongs to the saccharopine dehydrogenase family.</text>
</comment>
<dbReference type="SUPFAM" id="SSF55347">
    <property type="entry name" value="Glyceraldehyde-3-phosphate dehydrogenase-like, C-terminal domain"/>
    <property type="match status" value="1"/>
</dbReference>
<gene>
    <name evidence="13" type="ORF">BT63DRAFT_424259</name>
</gene>
<proteinExistence type="inferred from homology"/>
<evidence type="ECO:0000256" key="9">
    <source>
        <dbReference type="ARBA" id="ARBA00067598"/>
    </source>
</evidence>
<evidence type="ECO:0000256" key="3">
    <source>
        <dbReference type="ARBA" id="ARBA00023002"/>
    </source>
</evidence>
<dbReference type="FunFam" id="1.10.1870.10:FF:000002">
    <property type="entry name" value="Saccharopine dehydrogenase Lys9"/>
    <property type="match status" value="1"/>
</dbReference>
<comment type="catalytic activity">
    <reaction evidence="6">
        <text>L-saccharopine + NADP(+) + H2O = (S)-2-amino-6-oxohexanoate + L-glutamate + NADPH + H(+)</text>
        <dbReference type="Rhea" id="RHEA:10020"/>
        <dbReference type="ChEBI" id="CHEBI:15377"/>
        <dbReference type="ChEBI" id="CHEBI:15378"/>
        <dbReference type="ChEBI" id="CHEBI:29985"/>
        <dbReference type="ChEBI" id="CHEBI:57783"/>
        <dbReference type="ChEBI" id="CHEBI:57951"/>
        <dbReference type="ChEBI" id="CHEBI:58321"/>
        <dbReference type="ChEBI" id="CHEBI:58349"/>
        <dbReference type="EC" id="1.5.1.10"/>
    </reaction>
</comment>
<dbReference type="InterPro" id="IPR032095">
    <property type="entry name" value="Sacchrp_dh-like_C"/>
</dbReference>
<evidence type="ECO:0000256" key="1">
    <source>
        <dbReference type="ARBA" id="ARBA00022605"/>
    </source>
</evidence>
<dbReference type="GO" id="GO:0004755">
    <property type="term" value="F:saccharopine dehydrogenase (NADP+, L-glutamate-forming) activity"/>
    <property type="evidence" value="ECO:0007669"/>
    <property type="project" value="UniProtKB-EC"/>
</dbReference>
<accession>A0A6A6UEU6</accession>
<dbReference type="PANTHER" id="PTHR11133:SF22">
    <property type="entry name" value="ALPHA-AMINOADIPIC SEMIALDEHYDE SYNTHASE, MITOCHONDRIAL"/>
    <property type="match status" value="1"/>
</dbReference>
<dbReference type="EMBL" id="MU004234">
    <property type="protein sequence ID" value="KAF2670320.1"/>
    <property type="molecule type" value="Genomic_DNA"/>
</dbReference>
<evidence type="ECO:0000256" key="10">
    <source>
        <dbReference type="ARBA" id="ARBA00083134"/>
    </source>
</evidence>
<feature type="domain" description="Saccharopine dehydrogenase NADP binding" evidence="11">
    <location>
        <begin position="7"/>
        <end position="120"/>
    </location>
</feature>
<evidence type="ECO:0000259" key="11">
    <source>
        <dbReference type="Pfam" id="PF03435"/>
    </source>
</evidence>
<keyword evidence="2" id="KW-0521">NADP</keyword>
<dbReference type="GO" id="GO:0005737">
    <property type="term" value="C:cytoplasm"/>
    <property type="evidence" value="ECO:0007669"/>
    <property type="project" value="TreeGrafter"/>
</dbReference>
<organism evidence="13 14">
    <name type="scientific">Microthyrium microscopicum</name>
    <dbReference type="NCBI Taxonomy" id="703497"/>
    <lineage>
        <taxon>Eukaryota</taxon>
        <taxon>Fungi</taxon>
        <taxon>Dikarya</taxon>
        <taxon>Ascomycota</taxon>
        <taxon>Pezizomycotina</taxon>
        <taxon>Dothideomycetes</taxon>
        <taxon>Dothideomycetes incertae sedis</taxon>
        <taxon>Microthyriales</taxon>
        <taxon>Microthyriaceae</taxon>
        <taxon>Microthyrium</taxon>
    </lineage>
</organism>
<evidence type="ECO:0000256" key="8">
    <source>
        <dbReference type="ARBA" id="ARBA00066976"/>
    </source>
</evidence>
<dbReference type="Pfam" id="PF03435">
    <property type="entry name" value="Sacchrp_dh_NADP"/>
    <property type="match status" value="1"/>
</dbReference>
<keyword evidence="4" id="KW-0457">Lysine biosynthesis</keyword>
<dbReference type="SUPFAM" id="SSF51735">
    <property type="entry name" value="NAD(P)-binding Rossmann-fold domains"/>
    <property type="match status" value="1"/>
</dbReference>
<dbReference type="EC" id="1.5.1.10" evidence="8"/>
<dbReference type="Gene3D" id="1.10.1870.10">
    <property type="entry name" value="Domain 3, Saccharopine reductase"/>
    <property type="match status" value="1"/>
</dbReference>
<dbReference type="FunFam" id="3.40.50.720:FF:000072">
    <property type="entry name" value="Saccharopine dehydrogenase [NADP(+), L-glutamate-forming]"/>
    <property type="match status" value="1"/>
</dbReference>
<evidence type="ECO:0000313" key="14">
    <source>
        <dbReference type="Proteomes" id="UP000799302"/>
    </source>
</evidence>
<dbReference type="OrthoDB" id="10059875at2759"/>
<evidence type="ECO:0000313" key="13">
    <source>
        <dbReference type="EMBL" id="KAF2670320.1"/>
    </source>
</evidence>
<sequence>MTGQKALLLGSGFVATPTVDVLSKAGVSITIACRTLSKAQKLAGQFPNATPISLDVSDSAALEKAVAEHDVTISLIPYTFHVDVIKAAIKAKKNVVTTSYVSPAMQELEAAAKEAGITVMNEIGVDPGVDHLYAVSMINDVHKEGGKVKGFWSYCGGLPAPECSDNPLGYKFSWSSRGVLLALKNEAKFFEGGKEVHVTSEELMGTAKPWFTGYMGYPFVAYANRDSTPYKQRYNIPEAETIKRGTLRYAGFPEFVKVLVDMGFLADDKRDYLSAKSTPLTWKEVTGKVLQTSSLSESDLVWAIESKTKFPDTASKERIVEGLRWIGLFSDEKVTPRDTPLDTLCATLEAKMEFGPGERDLVFLQHRFDIEWKDGKKETRTSTLVENGDPKGYSAMAKLVGIPCGVATLMVLDGRINKKGILAPMDAEFNAPIMKELKEKYGIFLTEKTV</sequence>
<dbReference type="InterPro" id="IPR005097">
    <property type="entry name" value="Sacchrp_dh_NADP-bd"/>
</dbReference>
<dbReference type="Pfam" id="PF16653">
    <property type="entry name" value="Sacchrp_dh_C"/>
    <property type="match status" value="1"/>
</dbReference>
<comment type="pathway">
    <text evidence="7">Amino-acid biosynthesis; L-lysine biosynthesis via AAA pathway; L-lysine from L-alpha-aminoadipate (fungal route): step 2/3.</text>
</comment>
<dbReference type="Gene3D" id="3.40.50.720">
    <property type="entry name" value="NAD(P)-binding Rossmann-like Domain"/>
    <property type="match status" value="1"/>
</dbReference>
<feature type="domain" description="Saccharopine dehydrogenase-like C-terminal" evidence="12">
    <location>
        <begin position="124"/>
        <end position="443"/>
    </location>
</feature>
<evidence type="ECO:0000256" key="5">
    <source>
        <dbReference type="ARBA" id="ARBA00038048"/>
    </source>
</evidence>
<dbReference type="AlphaFoldDB" id="A0A6A6UEU6"/>
<evidence type="ECO:0000259" key="12">
    <source>
        <dbReference type="Pfam" id="PF16653"/>
    </source>
</evidence>
<evidence type="ECO:0000256" key="6">
    <source>
        <dbReference type="ARBA" id="ARBA00051869"/>
    </source>
</evidence>
<evidence type="ECO:0000256" key="7">
    <source>
        <dbReference type="ARBA" id="ARBA00060549"/>
    </source>
</evidence>
<dbReference type="Gene3D" id="3.30.360.10">
    <property type="entry name" value="Dihydrodipicolinate Reductase, domain 2"/>
    <property type="match status" value="1"/>
</dbReference>
<dbReference type="Proteomes" id="UP000799302">
    <property type="component" value="Unassembled WGS sequence"/>
</dbReference>
<evidence type="ECO:0000256" key="2">
    <source>
        <dbReference type="ARBA" id="ARBA00022857"/>
    </source>
</evidence>
<dbReference type="GO" id="GO:0019878">
    <property type="term" value="P:lysine biosynthetic process via aminoadipic acid"/>
    <property type="evidence" value="ECO:0007669"/>
    <property type="project" value="TreeGrafter"/>
</dbReference>
<keyword evidence="1" id="KW-0028">Amino-acid biosynthesis</keyword>
<protein>
    <recommendedName>
        <fullName evidence="9">Saccharopine dehydrogenase [NADP(+), L-glutamate-forming]</fullName>
        <ecNumber evidence="8">1.5.1.10</ecNumber>
    </recommendedName>
    <alternativeName>
        <fullName evidence="10">Saccharopine reductase</fullName>
    </alternativeName>
</protein>